<dbReference type="GO" id="GO:0008270">
    <property type="term" value="F:zinc ion binding"/>
    <property type="evidence" value="ECO:0007669"/>
    <property type="project" value="UniProtKB-KW"/>
</dbReference>
<gene>
    <name evidence="4" type="primary">LOC113213086</name>
</gene>
<dbReference type="SMART" id="SM00355">
    <property type="entry name" value="ZnF_C2H2"/>
    <property type="match status" value="2"/>
</dbReference>
<sequence length="330" mass="36902">MDLSLLGDGSGPLPFDCSTPKTQRLKFTCHVCKKEYVSKFYFEKHVRTHPDQVPISHNVSNAVHLDESELSFSQLRDINDNTVSFRVPTARPPAKRKLNVAKNQAKNSSDKAKKVKPQLICTYCLKGYVCRRSFKTHMMTHTLQEAAARFPDIEDIIANSDEIAKESLTDVANSASFGECGAKFKQVVGHVVSVLGDEEWKEFSAQVCADLVKVIADKKCLLPSSLVNTLIAQLEEMLTNIELCDGYLKGLQLLDLFERDVLSQIVHATTRFLKRSANKKPCHILDPGSENGKWLELKRQKLLSAANVIVRFGSPEANTSSDWLDVIPQQ</sequence>
<feature type="domain" description="C2H2-type" evidence="2">
    <location>
        <begin position="27"/>
        <end position="54"/>
    </location>
</feature>
<keyword evidence="1" id="KW-0863">Zinc-finger</keyword>
<dbReference type="PROSITE" id="PS00028">
    <property type="entry name" value="ZINC_FINGER_C2H2_1"/>
    <property type="match status" value="2"/>
</dbReference>
<keyword evidence="3" id="KW-1185">Reference proteome</keyword>
<organism evidence="3 4">
    <name type="scientific">Frankliniella occidentalis</name>
    <name type="common">Western flower thrips</name>
    <name type="synonym">Euthrips occidentalis</name>
    <dbReference type="NCBI Taxonomy" id="133901"/>
    <lineage>
        <taxon>Eukaryota</taxon>
        <taxon>Metazoa</taxon>
        <taxon>Ecdysozoa</taxon>
        <taxon>Arthropoda</taxon>
        <taxon>Hexapoda</taxon>
        <taxon>Insecta</taxon>
        <taxon>Pterygota</taxon>
        <taxon>Neoptera</taxon>
        <taxon>Paraneoptera</taxon>
        <taxon>Thysanoptera</taxon>
        <taxon>Terebrantia</taxon>
        <taxon>Thripoidea</taxon>
        <taxon>Thripidae</taxon>
        <taxon>Frankliniella</taxon>
    </lineage>
</organism>
<accession>A0A9C6X5Q4</accession>
<feature type="domain" description="C2H2-type" evidence="2">
    <location>
        <begin position="119"/>
        <end position="146"/>
    </location>
</feature>
<evidence type="ECO:0000256" key="1">
    <source>
        <dbReference type="PROSITE-ProRule" id="PRU00042"/>
    </source>
</evidence>
<name>A0A9C6X5Q4_FRAOC</name>
<keyword evidence="1" id="KW-0479">Metal-binding</keyword>
<dbReference type="RefSeq" id="XP_052129634.1">
    <property type="nucleotide sequence ID" value="XM_052273674.1"/>
</dbReference>
<dbReference type="GeneID" id="113213086"/>
<proteinExistence type="predicted"/>
<dbReference type="InterPro" id="IPR013087">
    <property type="entry name" value="Znf_C2H2_type"/>
</dbReference>
<reference evidence="4" key="1">
    <citation type="submission" date="2025-08" db="UniProtKB">
        <authorList>
            <consortium name="RefSeq"/>
        </authorList>
    </citation>
    <scope>IDENTIFICATION</scope>
    <source>
        <tissue evidence="4">Whole organism</tissue>
    </source>
</reference>
<protein>
    <submittedName>
        <fullName evidence="4">Uncharacterized protein LOC113213086</fullName>
    </submittedName>
</protein>
<evidence type="ECO:0000313" key="4">
    <source>
        <dbReference type="RefSeq" id="XP_052129634.1"/>
    </source>
</evidence>
<dbReference type="Proteomes" id="UP000504606">
    <property type="component" value="Unplaced"/>
</dbReference>
<evidence type="ECO:0000313" key="3">
    <source>
        <dbReference type="Proteomes" id="UP000504606"/>
    </source>
</evidence>
<evidence type="ECO:0000259" key="2">
    <source>
        <dbReference type="PROSITE" id="PS50157"/>
    </source>
</evidence>
<dbReference type="PROSITE" id="PS50157">
    <property type="entry name" value="ZINC_FINGER_C2H2_2"/>
    <property type="match status" value="2"/>
</dbReference>
<keyword evidence="1" id="KW-0862">Zinc</keyword>
<dbReference type="KEGG" id="foc:113213086"/>
<dbReference type="AlphaFoldDB" id="A0A9C6X5Q4"/>